<dbReference type="InterPro" id="IPR032675">
    <property type="entry name" value="LRR_dom_sf"/>
</dbReference>
<reference evidence="5" key="1">
    <citation type="submission" date="2018-02" db="EMBL/GenBank/DDBJ databases">
        <authorList>
            <person name="Cohen D.B."/>
            <person name="Kent A.D."/>
        </authorList>
    </citation>
    <scope>NUCLEOTIDE SEQUENCE</scope>
</reference>
<keyword evidence="4" id="KW-0611">Plant defense</keyword>
<dbReference type="SUPFAM" id="SSF52058">
    <property type="entry name" value="L domain-like"/>
    <property type="match status" value="1"/>
</dbReference>
<evidence type="ECO:0000256" key="3">
    <source>
        <dbReference type="ARBA" id="ARBA00022741"/>
    </source>
</evidence>
<dbReference type="InterPro" id="IPR027417">
    <property type="entry name" value="P-loop_NTPase"/>
</dbReference>
<dbReference type="EMBL" id="OIVN01000361">
    <property type="protein sequence ID" value="SPC79015.1"/>
    <property type="molecule type" value="Genomic_DNA"/>
</dbReference>
<evidence type="ECO:0000256" key="2">
    <source>
        <dbReference type="ARBA" id="ARBA00022737"/>
    </source>
</evidence>
<evidence type="ECO:0000256" key="1">
    <source>
        <dbReference type="ARBA" id="ARBA00022614"/>
    </source>
</evidence>
<dbReference type="GO" id="GO:0006952">
    <property type="term" value="P:defense response"/>
    <property type="evidence" value="ECO:0007669"/>
    <property type="project" value="UniProtKB-KW"/>
</dbReference>
<dbReference type="InterPro" id="IPR042197">
    <property type="entry name" value="Apaf_helical"/>
</dbReference>
<dbReference type="SUPFAM" id="SSF52540">
    <property type="entry name" value="P-loop containing nucleoside triphosphate hydrolases"/>
    <property type="match status" value="1"/>
</dbReference>
<dbReference type="SMART" id="SM00369">
    <property type="entry name" value="LRR_TYP"/>
    <property type="match status" value="6"/>
</dbReference>
<dbReference type="Pfam" id="PF13855">
    <property type="entry name" value="LRR_8"/>
    <property type="match status" value="2"/>
</dbReference>
<dbReference type="Gene3D" id="3.80.10.10">
    <property type="entry name" value="Ribonuclease Inhibitor"/>
    <property type="match status" value="2"/>
</dbReference>
<dbReference type="GO" id="GO:0043531">
    <property type="term" value="F:ADP binding"/>
    <property type="evidence" value="ECO:0007669"/>
    <property type="project" value="InterPro"/>
</dbReference>
<evidence type="ECO:0000256" key="4">
    <source>
        <dbReference type="ARBA" id="ARBA00022821"/>
    </source>
</evidence>
<dbReference type="PANTHER" id="PTHR33463">
    <property type="entry name" value="NB-ARC DOMAIN-CONTAINING PROTEIN-RELATED"/>
    <property type="match status" value="1"/>
</dbReference>
<name>A0A2N9EW23_FAGSY</name>
<proteinExistence type="predicted"/>
<accession>A0A2N9EW23</accession>
<gene>
    <name evidence="5" type="ORF">FSB_LOCUS6897</name>
</gene>
<evidence type="ECO:0000313" key="5">
    <source>
        <dbReference type="EMBL" id="SPC79015.1"/>
    </source>
</evidence>
<keyword evidence="2" id="KW-0677">Repeat</keyword>
<dbReference type="Gene3D" id="1.10.8.430">
    <property type="entry name" value="Helical domain of apoptotic protease-activating factors"/>
    <property type="match status" value="1"/>
</dbReference>
<keyword evidence="3" id="KW-0547">Nucleotide-binding</keyword>
<sequence>MGSLRDKWQYLEARKTEIESRIGGKQPTKQVELWLRKVDKIKGEVQAIEGKFANMNYFSRAHVGELASKMITKVEDHYKMELPGSLVHDPPGETFPTTVLIGESTVERVKEKIWACLLDDDDVRKIGVYGMGGMSCENIKMELLSKEEARKLFLDKLGRDVFDTPDLKVIAEEVLERCAQLPLAIVTIAASFKCLIHDFEWRDALEDLKTSVKGSEDIEAELFKILEFSYERLKVRELQQCLLHCALYPEDFEIEKQELIEHLIDEGIIERRNSRQAEFDRGYSMLNKLENACLLEVLNLRWKGHLGLEDFSDEGKWREDLVKASLMYNNISRIPPNASPMCPKLSTLLLQGNESLKDVPDSLFEHLHGLNILDLSYTGIESLPNSVSNLENLTTLRLRGCWWLKHVPSLAKLTKLRKLDLGNTGITEVPHVKEAASAWVAATPAQPGRDLRLRLLTAEEEWWESLEWDCQDTKNVLQPFLSSELSLEGLGLSAVPSEVWESGEVIKVNLSRNAIQELPVELSSCISLQTLVLSRNKIKDWPGAILKSLPNLSCLKLDNNPLGQIPADGFQAVSRVQVLDLSGNAASLPEHPVFSSIPHLQELYLRSSNILLLLPSLTYLTTTFAVLPPELGLLEPNLQALRLDGNPLRSLQLPTRKRALT</sequence>
<dbReference type="InterPro" id="IPR003591">
    <property type="entry name" value="Leu-rich_rpt_typical-subtyp"/>
</dbReference>
<dbReference type="AlphaFoldDB" id="A0A2N9EW23"/>
<dbReference type="PANTHER" id="PTHR33463:SF187">
    <property type="entry name" value="AND NB-ARC DOMAIN DISEASE RESISTANCE PROTEIN, PUTATIVE-RELATED"/>
    <property type="match status" value="1"/>
</dbReference>
<dbReference type="InterPro" id="IPR050905">
    <property type="entry name" value="Plant_NBS-LRR"/>
</dbReference>
<dbReference type="PROSITE" id="PS51450">
    <property type="entry name" value="LRR"/>
    <property type="match status" value="1"/>
</dbReference>
<keyword evidence="1" id="KW-0433">Leucine-rich repeat</keyword>
<dbReference type="GO" id="GO:0005524">
    <property type="term" value="F:ATP binding"/>
    <property type="evidence" value="ECO:0007669"/>
    <property type="project" value="UniProtKB-KW"/>
</dbReference>
<protein>
    <submittedName>
        <fullName evidence="5">Uncharacterized protein</fullName>
    </submittedName>
</protein>
<organism evidence="5">
    <name type="scientific">Fagus sylvatica</name>
    <name type="common">Beechnut</name>
    <dbReference type="NCBI Taxonomy" id="28930"/>
    <lineage>
        <taxon>Eukaryota</taxon>
        <taxon>Viridiplantae</taxon>
        <taxon>Streptophyta</taxon>
        <taxon>Embryophyta</taxon>
        <taxon>Tracheophyta</taxon>
        <taxon>Spermatophyta</taxon>
        <taxon>Magnoliopsida</taxon>
        <taxon>eudicotyledons</taxon>
        <taxon>Gunneridae</taxon>
        <taxon>Pentapetalae</taxon>
        <taxon>rosids</taxon>
        <taxon>fabids</taxon>
        <taxon>Fagales</taxon>
        <taxon>Fagaceae</taxon>
        <taxon>Fagus</taxon>
    </lineage>
</organism>
<dbReference type="InterPro" id="IPR001611">
    <property type="entry name" value="Leu-rich_rpt"/>
</dbReference>